<gene>
    <name evidence="2" type="ORF">MPEBLZ_01826</name>
</gene>
<proteinExistence type="predicted"/>
<feature type="compositionally biased region" description="Polar residues" evidence="1">
    <location>
        <begin position="19"/>
        <end position="36"/>
    </location>
</feature>
<evidence type="ECO:0000313" key="2">
    <source>
        <dbReference type="EMBL" id="KPQ43640.1"/>
    </source>
</evidence>
<organism evidence="2 3">
    <name type="scientific">Candidatus Methanoperedens nitratireducens</name>
    <dbReference type="NCBI Taxonomy" id="1392998"/>
    <lineage>
        <taxon>Archaea</taxon>
        <taxon>Methanobacteriati</taxon>
        <taxon>Methanobacteriota</taxon>
        <taxon>Stenosarchaea group</taxon>
        <taxon>Methanomicrobia</taxon>
        <taxon>Methanosarcinales</taxon>
        <taxon>ANME-2 cluster</taxon>
        <taxon>Candidatus Methanoperedentaceae</taxon>
        <taxon>Candidatus Methanoperedens</taxon>
    </lineage>
</organism>
<feature type="region of interest" description="Disordered" evidence="1">
    <location>
        <begin position="16"/>
        <end position="36"/>
    </location>
</feature>
<comment type="caution">
    <text evidence="2">The sequence shown here is derived from an EMBL/GenBank/DDBJ whole genome shotgun (WGS) entry which is preliminary data.</text>
</comment>
<accession>A0A0P8AAJ8</accession>
<protein>
    <submittedName>
        <fullName evidence="2">Uncharacterized protein</fullName>
    </submittedName>
</protein>
<dbReference type="AlphaFoldDB" id="A0A0P8AAJ8"/>
<name>A0A0P8AAJ8_9EURY</name>
<evidence type="ECO:0000256" key="1">
    <source>
        <dbReference type="SAM" id="MobiDB-lite"/>
    </source>
</evidence>
<sequence length="36" mass="3813">MTSLTDSLKECGAIKSGDFTLSSGKKPRNTGQKGRL</sequence>
<reference evidence="2 3" key="1">
    <citation type="submission" date="2015-09" db="EMBL/GenBank/DDBJ databases">
        <title>A metagenomics-based metabolic model of nitrate-dependent anaerobic oxidation of methane by Methanoperedens-like archaea.</title>
        <authorList>
            <person name="Arshad A."/>
            <person name="Speth D.R."/>
            <person name="De Graaf R.M."/>
            <person name="Op Den Camp H.J."/>
            <person name="Jetten M.S."/>
            <person name="Welte C.U."/>
        </authorList>
    </citation>
    <scope>NUCLEOTIDE SEQUENCE [LARGE SCALE GENOMIC DNA]</scope>
</reference>
<dbReference type="EMBL" id="LKCM01000137">
    <property type="protein sequence ID" value="KPQ43640.1"/>
    <property type="molecule type" value="Genomic_DNA"/>
</dbReference>
<dbReference type="Proteomes" id="UP000050360">
    <property type="component" value="Unassembled WGS sequence"/>
</dbReference>
<evidence type="ECO:0000313" key="3">
    <source>
        <dbReference type="Proteomes" id="UP000050360"/>
    </source>
</evidence>